<evidence type="ECO:0000313" key="2">
    <source>
        <dbReference type="Proteomes" id="UP001164929"/>
    </source>
</evidence>
<gene>
    <name evidence="1" type="ORF">NC653_022543</name>
</gene>
<proteinExistence type="predicted"/>
<reference evidence="1" key="1">
    <citation type="journal article" date="2023" name="Mol. Ecol. Resour.">
        <title>Chromosome-level genome assembly of a triploid poplar Populus alba 'Berolinensis'.</title>
        <authorList>
            <person name="Chen S."/>
            <person name="Yu Y."/>
            <person name="Wang X."/>
            <person name="Wang S."/>
            <person name="Zhang T."/>
            <person name="Zhou Y."/>
            <person name="He R."/>
            <person name="Meng N."/>
            <person name="Wang Y."/>
            <person name="Liu W."/>
            <person name="Liu Z."/>
            <person name="Liu J."/>
            <person name="Guo Q."/>
            <person name="Huang H."/>
            <person name="Sederoff R.R."/>
            <person name="Wang G."/>
            <person name="Qu G."/>
            <person name="Chen S."/>
        </authorList>
    </citation>
    <scope>NUCLEOTIDE SEQUENCE</scope>
    <source>
        <strain evidence="1">SC-2020</strain>
    </source>
</reference>
<sequence>MLRLQEVLLWIKSVVEECGENITTEQLKDYVWKTLNSGKKEFDDALHHRPCGCPPLHPW</sequence>
<keyword evidence="2" id="KW-1185">Reference proteome</keyword>
<evidence type="ECO:0000313" key="1">
    <source>
        <dbReference type="EMBL" id="KAJ6984307.1"/>
    </source>
</evidence>
<dbReference type="EMBL" id="JAQIZT010000009">
    <property type="protein sequence ID" value="KAJ6984307.1"/>
    <property type="molecule type" value="Genomic_DNA"/>
</dbReference>
<dbReference type="Proteomes" id="UP001164929">
    <property type="component" value="Chromosome 9"/>
</dbReference>
<name>A0AAD6Q9W0_9ROSI</name>
<accession>A0AAD6Q9W0</accession>
<dbReference type="AlphaFoldDB" id="A0AAD6Q9W0"/>
<organism evidence="1 2">
    <name type="scientific">Populus alba x Populus x berolinensis</name>
    <dbReference type="NCBI Taxonomy" id="444605"/>
    <lineage>
        <taxon>Eukaryota</taxon>
        <taxon>Viridiplantae</taxon>
        <taxon>Streptophyta</taxon>
        <taxon>Embryophyta</taxon>
        <taxon>Tracheophyta</taxon>
        <taxon>Spermatophyta</taxon>
        <taxon>Magnoliopsida</taxon>
        <taxon>eudicotyledons</taxon>
        <taxon>Gunneridae</taxon>
        <taxon>Pentapetalae</taxon>
        <taxon>rosids</taxon>
        <taxon>fabids</taxon>
        <taxon>Malpighiales</taxon>
        <taxon>Salicaceae</taxon>
        <taxon>Saliceae</taxon>
        <taxon>Populus</taxon>
    </lineage>
</organism>
<protein>
    <submittedName>
        <fullName evidence="1">Uncharacterized protein</fullName>
    </submittedName>
</protein>
<comment type="caution">
    <text evidence="1">The sequence shown here is derived from an EMBL/GenBank/DDBJ whole genome shotgun (WGS) entry which is preliminary data.</text>
</comment>